<comment type="pathway">
    <text evidence="2">Amino-acid biosynthesis; L-proline biosynthesis; L-glutamate 5-semialdehyde from L-ornithine: step 1/1.</text>
</comment>
<evidence type="ECO:0000256" key="1">
    <source>
        <dbReference type="ARBA" id="ARBA00001933"/>
    </source>
</evidence>
<dbReference type="Gene3D" id="3.40.640.10">
    <property type="entry name" value="Type I PLP-dependent aspartate aminotransferase-like (Major domain)"/>
    <property type="match status" value="1"/>
</dbReference>
<dbReference type="Pfam" id="PF00202">
    <property type="entry name" value="Aminotran_3"/>
    <property type="match status" value="1"/>
</dbReference>
<comment type="similarity">
    <text evidence="8">Belongs to the class-III pyridoxal-phosphate-dependent aminotransferase family.</text>
</comment>
<dbReference type="InterPro" id="IPR049704">
    <property type="entry name" value="Aminotrans_3_PPA_site"/>
</dbReference>
<dbReference type="AlphaFoldDB" id="A0A7X9IJI1"/>
<dbReference type="GO" id="GO:0004587">
    <property type="term" value="F:ornithine aminotransferase activity"/>
    <property type="evidence" value="ECO:0007669"/>
    <property type="project" value="UniProtKB-EC"/>
</dbReference>
<dbReference type="InterPro" id="IPR015424">
    <property type="entry name" value="PyrdxlP-dep_Trfase"/>
</dbReference>
<dbReference type="InterPro" id="IPR015422">
    <property type="entry name" value="PyrdxlP-dep_Trfase_small"/>
</dbReference>
<proteinExistence type="inferred from homology"/>
<dbReference type="Gene3D" id="3.90.1150.10">
    <property type="entry name" value="Aspartate Aminotransferase, domain 1"/>
    <property type="match status" value="1"/>
</dbReference>
<organism evidence="9 10">
    <name type="scientific">SAR324 cluster bacterium</name>
    <dbReference type="NCBI Taxonomy" id="2024889"/>
    <lineage>
        <taxon>Bacteria</taxon>
        <taxon>Deltaproteobacteria</taxon>
        <taxon>SAR324 cluster</taxon>
    </lineage>
</organism>
<dbReference type="PANTHER" id="PTHR11986">
    <property type="entry name" value="AMINOTRANSFERASE CLASS III"/>
    <property type="match status" value="1"/>
</dbReference>
<evidence type="ECO:0000256" key="3">
    <source>
        <dbReference type="ARBA" id="ARBA00012924"/>
    </source>
</evidence>
<dbReference type="InterPro" id="IPR015421">
    <property type="entry name" value="PyrdxlP-dep_Trfase_major"/>
</dbReference>
<dbReference type="GO" id="GO:0042802">
    <property type="term" value="F:identical protein binding"/>
    <property type="evidence" value="ECO:0007669"/>
    <property type="project" value="TreeGrafter"/>
</dbReference>
<evidence type="ECO:0000256" key="8">
    <source>
        <dbReference type="RuleBase" id="RU003560"/>
    </source>
</evidence>
<evidence type="ECO:0000256" key="4">
    <source>
        <dbReference type="ARBA" id="ARBA00022576"/>
    </source>
</evidence>
<dbReference type="PIRSF" id="PIRSF000521">
    <property type="entry name" value="Transaminase_4ab_Lys_Orn"/>
    <property type="match status" value="1"/>
</dbReference>
<evidence type="ECO:0000313" key="10">
    <source>
        <dbReference type="Proteomes" id="UP000524246"/>
    </source>
</evidence>
<comment type="cofactor">
    <cofactor evidence="1">
        <name>pyridoxal 5'-phosphate</name>
        <dbReference type="ChEBI" id="CHEBI:597326"/>
    </cofactor>
</comment>
<dbReference type="EC" id="2.6.1.13" evidence="3"/>
<evidence type="ECO:0000313" key="9">
    <source>
        <dbReference type="EMBL" id="NMC63133.1"/>
    </source>
</evidence>
<dbReference type="InterPro" id="IPR005814">
    <property type="entry name" value="Aminotrans_3"/>
</dbReference>
<evidence type="ECO:0000256" key="5">
    <source>
        <dbReference type="ARBA" id="ARBA00022679"/>
    </source>
</evidence>
<dbReference type="UniPathway" id="UPA00098">
    <property type="reaction ID" value="UER00358"/>
</dbReference>
<gene>
    <name evidence="9" type="primary">rocD</name>
    <name evidence="9" type="ORF">GYA55_08185</name>
</gene>
<dbReference type="FunFam" id="3.40.640.10:FF:000011">
    <property type="entry name" value="Ornithine aminotransferase"/>
    <property type="match status" value="1"/>
</dbReference>
<dbReference type="InterPro" id="IPR010164">
    <property type="entry name" value="Orn_aminotrans"/>
</dbReference>
<keyword evidence="4 9" id="KW-0032">Aminotransferase</keyword>
<protein>
    <recommendedName>
        <fullName evidence="3">ornithine aminotransferase</fullName>
        <ecNumber evidence="3">2.6.1.13</ecNumber>
    </recommendedName>
    <alternativeName>
        <fullName evidence="7">Ornithine--oxo-acid aminotransferase</fullName>
    </alternativeName>
</protein>
<name>A0A7X9IJI1_9DELT</name>
<dbReference type="Proteomes" id="UP000524246">
    <property type="component" value="Unassembled WGS sequence"/>
</dbReference>
<dbReference type="EMBL" id="JAAZON010000363">
    <property type="protein sequence ID" value="NMC63133.1"/>
    <property type="molecule type" value="Genomic_DNA"/>
</dbReference>
<accession>A0A7X9IJI1</accession>
<dbReference type="PANTHER" id="PTHR11986:SF18">
    <property type="entry name" value="ORNITHINE AMINOTRANSFERASE, MITOCHONDRIAL"/>
    <property type="match status" value="1"/>
</dbReference>
<dbReference type="GO" id="GO:0030170">
    <property type="term" value="F:pyridoxal phosphate binding"/>
    <property type="evidence" value="ECO:0007669"/>
    <property type="project" value="InterPro"/>
</dbReference>
<keyword evidence="5 9" id="KW-0808">Transferase</keyword>
<evidence type="ECO:0000256" key="7">
    <source>
        <dbReference type="ARBA" id="ARBA00030587"/>
    </source>
</evidence>
<comment type="caution">
    <text evidence="9">The sequence shown here is derived from an EMBL/GenBank/DDBJ whole genome shotgun (WGS) entry which is preliminary data.</text>
</comment>
<evidence type="ECO:0000256" key="2">
    <source>
        <dbReference type="ARBA" id="ARBA00004998"/>
    </source>
</evidence>
<dbReference type="InterPro" id="IPR050103">
    <property type="entry name" value="Class-III_PLP-dep_AT"/>
</dbReference>
<reference evidence="9 10" key="1">
    <citation type="journal article" date="2020" name="Biotechnol. Biofuels">
        <title>New insights from the biogas microbiome by comprehensive genome-resolved metagenomics of nearly 1600 species originating from multiple anaerobic digesters.</title>
        <authorList>
            <person name="Campanaro S."/>
            <person name="Treu L."/>
            <person name="Rodriguez-R L.M."/>
            <person name="Kovalovszki A."/>
            <person name="Ziels R.M."/>
            <person name="Maus I."/>
            <person name="Zhu X."/>
            <person name="Kougias P.G."/>
            <person name="Basile A."/>
            <person name="Luo G."/>
            <person name="Schluter A."/>
            <person name="Konstantinidis K.T."/>
            <person name="Angelidaki I."/>
        </authorList>
    </citation>
    <scope>NUCLEOTIDE SEQUENCE [LARGE SCALE GENOMIC DNA]</scope>
    <source>
        <strain evidence="9">AS27yjCOA_65</strain>
    </source>
</reference>
<dbReference type="GO" id="GO:0055129">
    <property type="term" value="P:L-proline biosynthetic process"/>
    <property type="evidence" value="ECO:0007669"/>
    <property type="project" value="UniProtKB-UniPathway"/>
</dbReference>
<dbReference type="SUPFAM" id="SSF53383">
    <property type="entry name" value="PLP-dependent transferases"/>
    <property type="match status" value="1"/>
</dbReference>
<sequence length="399" mass="44094">MHYSSQDIINLTEDYCAHNYHPLDIVLAKAKGVWVWDVEGNRYLDMLSAYSAMNFGHGNKRLINAAKKQLKRMTLSSRAFFNDQLGLLAEGLCKLAKKDMMLPMVSGAEAVETAIKAVRRWGYEVKGVEADKAEIICFAGNFAGRTTTIISFSDVSQYQRDFGPFTPGFKIAKFGDIDSVKALVSKNTVGILFEPIQGEGGINVPPKGFIKELRELCDSEKFLMIADEIQTGLCRTGKIFACEHEGIVPDIYIIGKSLGGGITPISAVLANKDVLGLFEPGSHGSTFGGNSLACAIAREVIDLINEEEPHENAQRLGNWLIKKLISIKSPAIKEVRGKGLMIRVEINPEFGTAWDYCQKLKKLGVLCKDTRTQVMRLAPPLVIKKKELQYALQKITSLF</sequence>
<dbReference type="CDD" id="cd00610">
    <property type="entry name" value="OAT_like"/>
    <property type="match status" value="1"/>
</dbReference>
<keyword evidence="6 8" id="KW-0663">Pyridoxal phosphate</keyword>
<dbReference type="NCBIfam" id="TIGR01885">
    <property type="entry name" value="Orn_aminotrans"/>
    <property type="match status" value="1"/>
</dbReference>
<evidence type="ECO:0000256" key="6">
    <source>
        <dbReference type="ARBA" id="ARBA00022898"/>
    </source>
</evidence>
<dbReference type="PROSITE" id="PS00600">
    <property type="entry name" value="AA_TRANSFER_CLASS_3"/>
    <property type="match status" value="1"/>
</dbReference>